<name>A0A0E9TVB4_ANGAN</name>
<evidence type="ECO:0000313" key="1">
    <source>
        <dbReference type="EMBL" id="JAH56668.1"/>
    </source>
</evidence>
<reference evidence="1" key="2">
    <citation type="journal article" date="2015" name="Fish Shellfish Immunol.">
        <title>Early steps in the European eel (Anguilla anguilla)-Vibrio vulnificus interaction in the gills: Role of the RtxA13 toxin.</title>
        <authorList>
            <person name="Callol A."/>
            <person name="Pajuelo D."/>
            <person name="Ebbesson L."/>
            <person name="Teles M."/>
            <person name="MacKenzie S."/>
            <person name="Amaro C."/>
        </authorList>
    </citation>
    <scope>NUCLEOTIDE SEQUENCE</scope>
</reference>
<proteinExistence type="predicted"/>
<accession>A0A0E9TVB4</accession>
<dbReference type="EMBL" id="GBXM01051909">
    <property type="protein sequence ID" value="JAH56668.1"/>
    <property type="molecule type" value="Transcribed_RNA"/>
</dbReference>
<organism evidence="1">
    <name type="scientific">Anguilla anguilla</name>
    <name type="common">European freshwater eel</name>
    <name type="synonym">Muraena anguilla</name>
    <dbReference type="NCBI Taxonomy" id="7936"/>
    <lineage>
        <taxon>Eukaryota</taxon>
        <taxon>Metazoa</taxon>
        <taxon>Chordata</taxon>
        <taxon>Craniata</taxon>
        <taxon>Vertebrata</taxon>
        <taxon>Euteleostomi</taxon>
        <taxon>Actinopterygii</taxon>
        <taxon>Neopterygii</taxon>
        <taxon>Teleostei</taxon>
        <taxon>Anguilliformes</taxon>
        <taxon>Anguillidae</taxon>
        <taxon>Anguilla</taxon>
    </lineage>
</organism>
<sequence length="15" mass="1740">MEEQMCHFATLGTNK</sequence>
<protein>
    <submittedName>
        <fullName evidence="1">Uncharacterized protein</fullName>
    </submittedName>
</protein>
<reference evidence="1" key="1">
    <citation type="submission" date="2014-11" db="EMBL/GenBank/DDBJ databases">
        <authorList>
            <person name="Amaro Gonzalez C."/>
        </authorList>
    </citation>
    <scope>NUCLEOTIDE SEQUENCE</scope>
</reference>